<proteinExistence type="predicted"/>
<dbReference type="RefSeq" id="WP_275634752.1">
    <property type="nucleotide sequence ID" value="NZ_JARGYD010000011.1"/>
</dbReference>
<reference evidence="6" key="1">
    <citation type="journal article" date="2019" name="Int. J. Syst. Evol. Microbiol.">
        <title>The Global Catalogue of Microorganisms (GCM) 10K type strain sequencing project: providing services to taxonomists for standard genome sequencing and annotation.</title>
        <authorList>
            <consortium name="The Broad Institute Genomics Platform"/>
            <consortium name="The Broad Institute Genome Sequencing Center for Infectious Disease"/>
            <person name="Wu L."/>
            <person name="Ma J."/>
        </authorList>
    </citation>
    <scope>NUCLEOTIDE SEQUENCE [LARGE SCALE GENOMIC DNA]</scope>
    <source>
        <strain evidence="6">KCTC 52366</strain>
    </source>
</reference>
<gene>
    <name evidence="5" type="ORF">ACFOGP_16710</name>
</gene>
<sequence length="313" mass="32506">MPSFSDIVAARDLITPRLRQTPVLRLDHCRGADLSNPVHLKLECLQVSGSFKIRGATHRAMTLPEGAAPGGLVAASGGNHGLATAYVARDAGLPATIFLPETASPIKAEKLRRLGAEVVQTGRFWDEAHAAATTHAERIGAFYVHPFADPVIVAGQGTVALEMAEQIPDADTYIVAIGGGGLIAGMSTVLRELKPNARIIGVEPVGSPTLHSSLDAGHVVRLPEVTTRVATMACGRTHEDIYATVRDLVDDVVLIEDDAMQTAAELLWFEFGLAADLSAAASLAALMTGAVTLPPEAVVAGLVCGAGTDGMGA</sequence>
<keyword evidence="2" id="KW-0663">Pyridoxal phosphate</keyword>
<dbReference type="Gene3D" id="3.40.50.1100">
    <property type="match status" value="2"/>
</dbReference>
<evidence type="ECO:0000313" key="6">
    <source>
        <dbReference type="Proteomes" id="UP001595632"/>
    </source>
</evidence>
<dbReference type="PROSITE" id="PS00165">
    <property type="entry name" value="DEHYDRATASE_SER_THR"/>
    <property type="match status" value="1"/>
</dbReference>
<protein>
    <submittedName>
        <fullName evidence="5">Threonine/serine dehydratase</fullName>
    </submittedName>
</protein>
<feature type="domain" description="Tryptophan synthase beta chain-like PALP" evidence="4">
    <location>
        <begin position="14"/>
        <end position="305"/>
    </location>
</feature>
<dbReference type="Pfam" id="PF00291">
    <property type="entry name" value="PALP"/>
    <property type="match status" value="1"/>
</dbReference>
<keyword evidence="3" id="KW-0456">Lyase</keyword>
<organism evidence="5 6">
    <name type="scientific">Psychromarinibacter halotolerans</name>
    <dbReference type="NCBI Taxonomy" id="1775175"/>
    <lineage>
        <taxon>Bacteria</taxon>
        <taxon>Pseudomonadati</taxon>
        <taxon>Pseudomonadota</taxon>
        <taxon>Alphaproteobacteria</taxon>
        <taxon>Rhodobacterales</taxon>
        <taxon>Paracoccaceae</taxon>
        <taxon>Psychromarinibacter</taxon>
    </lineage>
</organism>
<evidence type="ECO:0000256" key="1">
    <source>
        <dbReference type="ARBA" id="ARBA00001933"/>
    </source>
</evidence>
<evidence type="ECO:0000256" key="2">
    <source>
        <dbReference type="ARBA" id="ARBA00022898"/>
    </source>
</evidence>
<evidence type="ECO:0000256" key="3">
    <source>
        <dbReference type="ARBA" id="ARBA00023239"/>
    </source>
</evidence>
<dbReference type="PANTHER" id="PTHR48078">
    <property type="entry name" value="THREONINE DEHYDRATASE, MITOCHONDRIAL-RELATED"/>
    <property type="match status" value="1"/>
</dbReference>
<dbReference type="InterPro" id="IPR000634">
    <property type="entry name" value="Ser/Thr_deHydtase_PyrdxlP-BS"/>
</dbReference>
<dbReference type="SUPFAM" id="SSF53686">
    <property type="entry name" value="Tryptophan synthase beta subunit-like PLP-dependent enzymes"/>
    <property type="match status" value="1"/>
</dbReference>
<comment type="cofactor">
    <cofactor evidence="1">
        <name>pyridoxal 5'-phosphate</name>
        <dbReference type="ChEBI" id="CHEBI:597326"/>
    </cofactor>
</comment>
<accession>A0ABV7GX85</accession>
<dbReference type="Proteomes" id="UP001595632">
    <property type="component" value="Unassembled WGS sequence"/>
</dbReference>
<evidence type="ECO:0000259" key="4">
    <source>
        <dbReference type="Pfam" id="PF00291"/>
    </source>
</evidence>
<dbReference type="InterPro" id="IPR050147">
    <property type="entry name" value="Ser/Thr_Dehydratase"/>
</dbReference>
<evidence type="ECO:0000313" key="5">
    <source>
        <dbReference type="EMBL" id="MFC3144367.1"/>
    </source>
</evidence>
<dbReference type="PANTHER" id="PTHR48078:SF6">
    <property type="entry name" value="L-THREONINE DEHYDRATASE CATABOLIC TDCB"/>
    <property type="match status" value="1"/>
</dbReference>
<name>A0ABV7GX85_9RHOB</name>
<dbReference type="InterPro" id="IPR001926">
    <property type="entry name" value="TrpB-like_PALP"/>
</dbReference>
<comment type="caution">
    <text evidence="5">The sequence shown here is derived from an EMBL/GenBank/DDBJ whole genome shotgun (WGS) entry which is preliminary data.</text>
</comment>
<dbReference type="EMBL" id="JBHRTB010000010">
    <property type="protein sequence ID" value="MFC3144367.1"/>
    <property type="molecule type" value="Genomic_DNA"/>
</dbReference>
<keyword evidence="6" id="KW-1185">Reference proteome</keyword>
<dbReference type="InterPro" id="IPR036052">
    <property type="entry name" value="TrpB-like_PALP_sf"/>
</dbReference>